<dbReference type="InterPro" id="IPR013105">
    <property type="entry name" value="TPR_2"/>
</dbReference>
<feature type="transmembrane region" description="Helical" evidence="4">
    <location>
        <begin position="264"/>
        <end position="284"/>
    </location>
</feature>
<feature type="transmembrane region" description="Helical" evidence="4">
    <location>
        <begin position="231"/>
        <end position="252"/>
    </location>
</feature>
<feature type="transmembrane region" description="Helical" evidence="4">
    <location>
        <begin position="151"/>
        <end position="171"/>
    </location>
</feature>
<dbReference type="InterPro" id="IPR019734">
    <property type="entry name" value="TPR_rpt"/>
</dbReference>
<dbReference type="Pfam" id="PF13424">
    <property type="entry name" value="TPR_12"/>
    <property type="match status" value="1"/>
</dbReference>
<evidence type="ECO:0000256" key="2">
    <source>
        <dbReference type="ARBA" id="ARBA00022803"/>
    </source>
</evidence>
<dbReference type="PANTHER" id="PTHR44227:SF3">
    <property type="entry name" value="PROTEIN O-MANNOSYL-TRANSFERASE TMTC4"/>
    <property type="match status" value="1"/>
</dbReference>
<proteinExistence type="predicted"/>
<dbReference type="PROSITE" id="PS50005">
    <property type="entry name" value="TPR"/>
    <property type="match status" value="4"/>
</dbReference>
<evidence type="ECO:0000256" key="1">
    <source>
        <dbReference type="ARBA" id="ARBA00022737"/>
    </source>
</evidence>
<dbReference type="Proteomes" id="UP000178082">
    <property type="component" value="Unassembled WGS sequence"/>
</dbReference>
<dbReference type="PROSITE" id="PS50293">
    <property type="entry name" value="TPR_REGION"/>
    <property type="match status" value="2"/>
</dbReference>
<dbReference type="SUPFAM" id="SSF48452">
    <property type="entry name" value="TPR-like"/>
    <property type="match status" value="1"/>
</dbReference>
<sequence>MLHRVKNYFPEKIDSFLLVPVIILFAFIVYSSSLNSSFVWDDIILIVENPSIKTFKVFDNVFSRDFFDIYGDAIEFKYGYWRPVITLSYMVDYLIWGLNPSGFHLTNILLHIFNCLLVYFILLKDFRNWVVPFIATFLFAIHPIHTESVSWVAGRTDVVAATFFLLSFLLFQKSINDEGRLKAKFYIFSILVFSLAMVSKEMVIILPAVLIAYRYFIPENGYMYEKLKKSILLGMPYCIVVLVYIFIRFGVLEIKATKNVENNPLFEFYPTLLSFIKSVTVYTGKLFYPVNLNAYIQNPPSGSIFEPMVFLSICLLTVFLVALVKTKNRKFSFYSLFFLLTFFPLSNFLRISAPTDMGFVMAERFLYIPSIPFVVLIAMPVAYLAKNRKSLQFVIFVIMAAITLFFSFRVIARNRDYKDDEVFFTKTIQQSPTAPLLYQCLGNFYIRNGMNDEALFSYKRALIFFPGFFSTKNNIGTIYTKMGLKEEAIAEFKGAIEINPSYLLAYYNLGTLYGEMGDYDKAVRVFETALKINSEYIRAHNGLGIIYAKKGEFEKAKKEFERALKIEDSNRYARYNLDLIKKMKGIPSEEVIQK</sequence>
<feature type="transmembrane region" description="Helical" evidence="4">
    <location>
        <begin position="183"/>
        <end position="211"/>
    </location>
</feature>
<gene>
    <name evidence="5" type="ORF">A3G31_12705</name>
</gene>
<comment type="caution">
    <text evidence="5">The sequence shown here is derived from an EMBL/GenBank/DDBJ whole genome shotgun (WGS) entry which is preliminary data.</text>
</comment>
<keyword evidence="4" id="KW-0812">Transmembrane</keyword>
<feature type="transmembrane region" description="Helical" evidence="4">
    <location>
        <begin position="102"/>
        <end position="122"/>
    </location>
</feature>
<feature type="repeat" description="TPR" evidence="3">
    <location>
        <begin position="503"/>
        <end position="536"/>
    </location>
</feature>
<feature type="transmembrane region" description="Helical" evidence="4">
    <location>
        <begin position="365"/>
        <end position="384"/>
    </location>
</feature>
<evidence type="ECO:0000256" key="4">
    <source>
        <dbReference type="SAM" id="Phobius"/>
    </source>
</evidence>
<keyword evidence="1" id="KW-0677">Repeat</keyword>
<reference evidence="5 6" key="1">
    <citation type="journal article" date="2016" name="Nat. Commun.">
        <title>Thousands of microbial genomes shed light on interconnected biogeochemical processes in an aquifer system.</title>
        <authorList>
            <person name="Anantharaman K."/>
            <person name="Brown C.T."/>
            <person name="Hug L.A."/>
            <person name="Sharon I."/>
            <person name="Castelle C.J."/>
            <person name="Probst A.J."/>
            <person name="Thomas B.C."/>
            <person name="Singh A."/>
            <person name="Wilkins M.J."/>
            <person name="Karaoz U."/>
            <person name="Brodie E.L."/>
            <person name="Williams K.H."/>
            <person name="Hubbard S.S."/>
            <person name="Banfield J.F."/>
        </authorList>
    </citation>
    <scope>NUCLEOTIDE SEQUENCE [LARGE SCALE GENOMIC DNA]</scope>
</reference>
<dbReference type="EMBL" id="MGDI01000037">
    <property type="protein sequence ID" value="OGL51837.1"/>
    <property type="molecule type" value="Genomic_DNA"/>
</dbReference>
<dbReference type="Gene3D" id="1.25.40.10">
    <property type="entry name" value="Tetratricopeptide repeat domain"/>
    <property type="match status" value="1"/>
</dbReference>
<dbReference type="InterPro" id="IPR052346">
    <property type="entry name" value="O-mannosyl-transferase_TMTC"/>
</dbReference>
<evidence type="ECO:0000313" key="6">
    <source>
        <dbReference type="Proteomes" id="UP000178082"/>
    </source>
</evidence>
<dbReference type="InterPro" id="IPR011990">
    <property type="entry name" value="TPR-like_helical_dom_sf"/>
</dbReference>
<evidence type="ECO:0000313" key="5">
    <source>
        <dbReference type="EMBL" id="OGL51837.1"/>
    </source>
</evidence>
<keyword evidence="4" id="KW-1133">Transmembrane helix</keyword>
<dbReference type="SMART" id="SM00028">
    <property type="entry name" value="TPR"/>
    <property type="match status" value="4"/>
</dbReference>
<keyword evidence="2 3" id="KW-0802">TPR repeat</keyword>
<dbReference type="Pfam" id="PF07719">
    <property type="entry name" value="TPR_2"/>
    <property type="match status" value="1"/>
</dbReference>
<evidence type="ECO:0000256" key="3">
    <source>
        <dbReference type="PROSITE-ProRule" id="PRU00339"/>
    </source>
</evidence>
<dbReference type="PANTHER" id="PTHR44227">
    <property type="match status" value="1"/>
</dbReference>
<dbReference type="AlphaFoldDB" id="A0A1F7SF86"/>
<protein>
    <submittedName>
        <fullName evidence="5">Uncharacterized protein</fullName>
    </submittedName>
</protein>
<dbReference type="STRING" id="1817883.A3G31_12705"/>
<feature type="transmembrane region" description="Helical" evidence="4">
    <location>
        <begin position="391"/>
        <end position="412"/>
    </location>
</feature>
<feature type="transmembrane region" description="Helical" evidence="4">
    <location>
        <begin position="304"/>
        <end position="324"/>
    </location>
</feature>
<keyword evidence="4" id="KW-0472">Membrane</keyword>
<feature type="repeat" description="TPR" evidence="3">
    <location>
        <begin position="469"/>
        <end position="502"/>
    </location>
</feature>
<feature type="transmembrane region" description="Helical" evidence="4">
    <location>
        <begin position="331"/>
        <end position="353"/>
    </location>
</feature>
<feature type="repeat" description="TPR" evidence="3">
    <location>
        <begin position="537"/>
        <end position="570"/>
    </location>
</feature>
<feature type="repeat" description="TPR" evidence="3">
    <location>
        <begin position="435"/>
        <end position="468"/>
    </location>
</feature>
<organism evidence="5 6">
    <name type="scientific">Candidatus Schekmanbacteria bacterium RIFCSPLOWO2_12_FULL_38_15</name>
    <dbReference type="NCBI Taxonomy" id="1817883"/>
    <lineage>
        <taxon>Bacteria</taxon>
        <taxon>Candidatus Schekmaniibacteriota</taxon>
    </lineage>
</organism>
<feature type="transmembrane region" description="Helical" evidence="4">
    <location>
        <begin position="12"/>
        <end position="30"/>
    </location>
</feature>
<name>A0A1F7SF86_9BACT</name>
<feature type="transmembrane region" description="Helical" evidence="4">
    <location>
        <begin position="129"/>
        <end position="145"/>
    </location>
</feature>
<accession>A0A1F7SF86</accession>